<dbReference type="Pfam" id="PF02518">
    <property type="entry name" value="HATPase_c"/>
    <property type="match status" value="1"/>
</dbReference>
<dbReference type="InterPro" id="IPR036890">
    <property type="entry name" value="HATPase_C_sf"/>
</dbReference>
<dbReference type="Proteomes" id="UP000636709">
    <property type="component" value="Unassembled WGS sequence"/>
</dbReference>
<dbReference type="InterPro" id="IPR053334">
    <property type="entry name" value="Chloroplast_Sensor_Kinase"/>
</dbReference>
<evidence type="ECO:0000313" key="4">
    <source>
        <dbReference type="EMBL" id="KAF8659614.1"/>
    </source>
</evidence>
<dbReference type="EMBL" id="JACEFO010002455">
    <property type="protein sequence ID" value="KAF8659614.1"/>
    <property type="molecule type" value="Genomic_DNA"/>
</dbReference>
<dbReference type="InterPro" id="IPR003594">
    <property type="entry name" value="HATPase_dom"/>
</dbReference>
<name>A0A835AJP8_9POAL</name>
<feature type="region of interest" description="Disordered" evidence="2">
    <location>
        <begin position="100"/>
        <end position="122"/>
    </location>
</feature>
<sequence>MILNAPLHLRHPCSPAALHPKPSVSSPTLAPLPRGLLARRACAHSPLRHVASPAEEEGTPEGEGGGGNDGGEDEEDENLGPASAAAVAAAIRRASNASPVRFRRVRPGETGEGQRGEEGGLAEPSADFRRLCAEQLEMFRAVVSRDAVLSVYVRPAGSYIMDQLELRRVALYPGINNAPERDIVVVVGDFSISAGLRAAEAFLVKQQMEVVTEFGAIVLPMVKHPFVVGFLVAELPELHGGRAMNSHISDIELPSSTFMDMSSEIAPHTKFKAWDDQTSGDQANNYSQLVNEWKNTALIISRTLAMAYVMDQKAYLLQQTSWQNNVRMSGLVEQIRAPLSNIRALAKMLSVHMKRTEIPFDIIEDILIQGDHLKAALQQIQDAVYLTKANIVRSGEETFKKVQGSPHPSRALSDYGSVRGSDSQNVDPVLALNSDEDDMVMPMPPLWLAPCQHQDARPCDLCDVLKDLVAGALPLAYKQQRTLDVTGISHPIPVAVEESALRQALSNLIEGALLRTQHGGRVQIYAGEAPAGGTLVVIDDDGPDMQYMTQMRSLAPFGSDLLADNMLEDNMTWNFIAGLTVAREILENYGCVLRVISPRRPDAVIGAGGSRIEIWLPSFQTDIADIAEEA</sequence>
<protein>
    <recommendedName>
        <fullName evidence="3">Histidine kinase/HSP90-like ATPase domain-containing protein</fullName>
    </recommendedName>
</protein>
<feature type="region of interest" description="Disordered" evidence="2">
    <location>
        <begin position="402"/>
        <end position="423"/>
    </location>
</feature>
<dbReference type="PANTHER" id="PTHR48206:SF1">
    <property type="entry name" value="CHLOROPLAST SENSOR KINASE, CHLOROPLASTIC"/>
    <property type="match status" value="1"/>
</dbReference>
<feature type="compositionally biased region" description="Basic and acidic residues" evidence="2">
    <location>
        <begin position="106"/>
        <end position="118"/>
    </location>
</feature>
<dbReference type="PANTHER" id="PTHR48206">
    <property type="entry name" value="CHLOROPLAST SENSOR KINASE, CHLOROPLASTIC"/>
    <property type="match status" value="1"/>
</dbReference>
<proteinExistence type="predicted"/>
<feature type="region of interest" description="Disordered" evidence="2">
    <location>
        <begin position="11"/>
        <end position="30"/>
    </location>
</feature>
<keyword evidence="5" id="KW-1185">Reference proteome</keyword>
<evidence type="ECO:0000256" key="1">
    <source>
        <dbReference type="ARBA" id="ARBA00011738"/>
    </source>
</evidence>
<organism evidence="4 5">
    <name type="scientific">Digitaria exilis</name>
    <dbReference type="NCBI Taxonomy" id="1010633"/>
    <lineage>
        <taxon>Eukaryota</taxon>
        <taxon>Viridiplantae</taxon>
        <taxon>Streptophyta</taxon>
        <taxon>Embryophyta</taxon>
        <taxon>Tracheophyta</taxon>
        <taxon>Spermatophyta</taxon>
        <taxon>Magnoliopsida</taxon>
        <taxon>Liliopsida</taxon>
        <taxon>Poales</taxon>
        <taxon>Poaceae</taxon>
        <taxon>PACMAD clade</taxon>
        <taxon>Panicoideae</taxon>
        <taxon>Panicodae</taxon>
        <taxon>Paniceae</taxon>
        <taxon>Anthephorinae</taxon>
        <taxon>Digitaria</taxon>
    </lineage>
</organism>
<evidence type="ECO:0000259" key="3">
    <source>
        <dbReference type="Pfam" id="PF02518"/>
    </source>
</evidence>
<comment type="subunit">
    <text evidence="1">Homodimer.</text>
</comment>
<evidence type="ECO:0000313" key="5">
    <source>
        <dbReference type="Proteomes" id="UP000636709"/>
    </source>
</evidence>
<dbReference type="Gene3D" id="3.30.565.10">
    <property type="entry name" value="Histidine kinase-like ATPase, C-terminal domain"/>
    <property type="match status" value="1"/>
</dbReference>
<reference evidence="4" key="1">
    <citation type="submission" date="2020-07" db="EMBL/GenBank/DDBJ databases">
        <title>Genome sequence and genetic diversity analysis of an under-domesticated orphan crop, white fonio (Digitaria exilis).</title>
        <authorList>
            <person name="Bennetzen J.L."/>
            <person name="Chen S."/>
            <person name="Ma X."/>
            <person name="Wang X."/>
            <person name="Yssel A.E.J."/>
            <person name="Chaluvadi S.R."/>
            <person name="Johnson M."/>
            <person name="Gangashetty P."/>
            <person name="Hamidou F."/>
            <person name="Sanogo M.D."/>
            <person name="Zwaenepoel A."/>
            <person name="Wallace J."/>
            <person name="Van De Peer Y."/>
            <person name="Van Deynze A."/>
        </authorList>
    </citation>
    <scope>NUCLEOTIDE SEQUENCE</scope>
    <source>
        <tissue evidence="4">Leaves</tissue>
    </source>
</reference>
<dbReference type="OrthoDB" id="43364at2759"/>
<feature type="domain" description="Histidine kinase/HSP90-like ATPase" evidence="3">
    <location>
        <begin position="498"/>
        <end position="617"/>
    </location>
</feature>
<gene>
    <name evidence="4" type="ORF">HU200_058368</name>
</gene>
<accession>A0A835AJP8</accession>
<evidence type="ECO:0000256" key="2">
    <source>
        <dbReference type="SAM" id="MobiDB-lite"/>
    </source>
</evidence>
<dbReference type="AlphaFoldDB" id="A0A835AJP8"/>
<dbReference type="SUPFAM" id="SSF55874">
    <property type="entry name" value="ATPase domain of HSP90 chaperone/DNA topoisomerase II/histidine kinase"/>
    <property type="match status" value="1"/>
</dbReference>
<feature type="region of interest" description="Disordered" evidence="2">
    <location>
        <begin position="49"/>
        <end position="85"/>
    </location>
</feature>
<comment type="caution">
    <text evidence="4">The sequence shown here is derived from an EMBL/GenBank/DDBJ whole genome shotgun (WGS) entry which is preliminary data.</text>
</comment>